<proteinExistence type="predicted"/>
<sequence>MLAHDVEEYMNSQHASMIVESSDCDLLPDELFNDSRYSEDEVDRGTGAEGKDYEPDPSPNGDFAERSLFGAKREKGPSHD</sequence>
<dbReference type="EMBL" id="JASBWR010000027">
    <property type="protein sequence ID" value="KAJ9106868.1"/>
    <property type="molecule type" value="Genomic_DNA"/>
</dbReference>
<organism evidence="1 2">
    <name type="scientific">Naganishia cerealis</name>
    <dbReference type="NCBI Taxonomy" id="610337"/>
    <lineage>
        <taxon>Eukaryota</taxon>
        <taxon>Fungi</taxon>
        <taxon>Dikarya</taxon>
        <taxon>Basidiomycota</taxon>
        <taxon>Agaricomycotina</taxon>
        <taxon>Tremellomycetes</taxon>
        <taxon>Filobasidiales</taxon>
        <taxon>Filobasidiaceae</taxon>
        <taxon>Naganishia</taxon>
    </lineage>
</organism>
<gene>
    <name evidence="1" type="ORF">QFC19_002997</name>
</gene>
<evidence type="ECO:0000313" key="1">
    <source>
        <dbReference type="EMBL" id="KAJ9106868.1"/>
    </source>
</evidence>
<reference evidence="1" key="1">
    <citation type="submission" date="2023-04" db="EMBL/GenBank/DDBJ databases">
        <title>Draft Genome sequencing of Naganishia species isolated from polar environments using Oxford Nanopore Technology.</title>
        <authorList>
            <person name="Leo P."/>
            <person name="Venkateswaran K."/>
        </authorList>
    </citation>
    <scope>NUCLEOTIDE SEQUENCE</scope>
    <source>
        <strain evidence="1">MNA-CCFEE 5261</strain>
    </source>
</reference>
<name>A0ACC2W583_9TREE</name>
<accession>A0ACC2W583</accession>
<evidence type="ECO:0000313" key="2">
    <source>
        <dbReference type="Proteomes" id="UP001241377"/>
    </source>
</evidence>
<comment type="caution">
    <text evidence="1">The sequence shown here is derived from an EMBL/GenBank/DDBJ whole genome shotgun (WGS) entry which is preliminary data.</text>
</comment>
<keyword evidence="2" id="KW-1185">Reference proteome</keyword>
<protein>
    <submittedName>
        <fullName evidence="1">Uncharacterized protein</fullName>
    </submittedName>
</protein>
<dbReference type="Proteomes" id="UP001241377">
    <property type="component" value="Unassembled WGS sequence"/>
</dbReference>